<protein>
    <submittedName>
        <fullName evidence="2">Uncharacterized protein</fullName>
    </submittedName>
</protein>
<sequence>MVIPPTQKRAALRRVSRLPQTSAKLPGEDTLRGQGRSSESRVFMPARRGRSIPTPGRSARRGSHPSIPTLVGATRFPTHPFQRGSVRRDARLGRVGQSRAGQSDGATPSSTTRLQGYPSAPRSAASSVVPLASRVHCSSAKTA</sequence>
<feature type="compositionally biased region" description="Polar residues" evidence="1">
    <location>
        <begin position="99"/>
        <end position="114"/>
    </location>
</feature>
<keyword evidence="3" id="KW-1185">Reference proteome</keyword>
<gene>
    <name evidence="2" type="ORF">PSFLO_07741</name>
</gene>
<accession>A0A5C3FD26</accession>
<evidence type="ECO:0000313" key="2">
    <source>
        <dbReference type="EMBL" id="SPO42258.1"/>
    </source>
</evidence>
<proteinExistence type="predicted"/>
<evidence type="ECO:0000256" key="1">
    <source>
        <dbReference type="SAM" id="MobiDB-lite"/>
    </source>
</evidence>
<dbReference type="Proteomes" id="UP000323386">
    <property type="component" value="Unassembled WGS sequence"/>
</dbReference>
<reference evidence="2 3" key="1">
    <citation type="submission" date="2018-03" db="EMBL/GenBank/DDBJ databases">
        <authorList>
            <person name="Guldener U."/>
        </authorList>
    </citation>
    <scope>NUCLEOTIDE SEQUENCE [LARGE SCALE GENOMIC DNA]</scope>
    <source>
        <strain evidence="2 3">DAOM196992</strain>
    </source>
</reference>
<feature type="compositionally biased region" description="Low complexity" evidence="1">
    <location>
        <begin position="118"/>
        <end position="135"/>
    </location>
</feature>
<name>A0A5C3FD26_9BASI</name>
<feature type="region of interest" description="Disordered" evidence="1">
    <location>
        <begin position="1"/>
        <end position="143"/>
    </location>
</feature>
<organism evidence="2 3">
    <name type="scientific">Pseudozyma flocculosa</name>
    <dbReference type="NCBI Taxonomy" id="84751"/>
    <lineage>
        <taxon>Eukaryota</taxon>
        <taxon>Fungi</taxon>
        <taxon>Dikarya</taxon>
        <taxon>Basidiomycota</taxon>
        <taxon>Ustilaginomycotina</taxon>
        <taxon>Ustilaginomycetes</taxon>
        <taxon>Ustilaginales</taxon>
        <taxon>Ustilaginaceae</taxon>
        <taxon>Pseudozyma</taxon>
    </lineage>
</organism>
<dbReference type="EMBL" id="OOIP01000060">
    <property type="protein sequence ID" value="SPO42258.1"/>
    <property type="molecule type" value="Genomic_DNA"/>
</dbReference>
<dbReference type="AlphaFoldDB" id="A0A5C3FD26"/>
<evidence type="ECO:0000313" key="3">
    <source>
        <dbReference type="Proteomes" id="UP000323386"/>
    </source>
</evidence>